<comment type="caution">
    <text evidence="11">The sequence shown here is derived from an EMBL/GenBank/DDBJ whole genome shotgun (WGS) entry which is preliminary data.</text>
</comment>
<keyword evidence="4 11" id="KW-0067">ATP-binding</keyword>
<dbReference type="Pfam" id="PF00005">
    <property type="entry name" value="ABC_tran"/>
    <property type="match status" value="1"/>
</dbReference>
<dbReference type="Gene3D" id="1.20.1560.10">
    <property type="entry name" value="ABC transporter type 1, transmembrane domain"/>
    <property type="match status" value="1"/>
</dbReference>
<keyword evidence="12" id="KW-1185">Reference proteome</keyword>
<accession>A0ABV9GG27</accession>
<dbReference type="InterPro" id="IPR027417">
    <property type="entry name" value="P-loop_NTPase"/>
</dbReference>
<dbReference type="Pfam" id="PF00664">
    <property type="entry name" value="ABC_membrane"/>
    <property type="match status" value="1"/>
</dbReference>
<dbReference type="PANTHER" id="PTHR43394">
    <property type="entry name" value="ATP-DEPENDENT PERMEASE MDL1, MITOCHONDRIAL"/>
    <property type="match status" value="1"/>
</dbReference>
<dbReference type="PROSITE" id="PS00211">
    <property type="entry name" value="ABC_TRANSPORTER_1"/>
    <property type="match status" value="1"/>
</dbReference>
<feature type="domain" description="ABC transmembrane type-1" evidence="10">
    <location>
        <begin position="34"/>
        <end position="314"/>
    </location>
</feature>
<dbReference type="RefSeq" id="WP_381200876.1">
    <property type="nucleotide sequence ID" value="NZ_JBHSFE010000027.1"/>
</dbReference>
<evidence type="ECO:0000256" key="8">
    <source>
        <dbReference type="SAM" id="Phobius"/>
    </source>
</evidence>
<dbReference type="SUPFAM" id="SSF52540">
    <property type="entry name" value="P-loop containing nucleoside triphosphate hydrolases"/>
    <property type="match status" value="1"/>
</dbReference>
<gene>
    <name evidence="11" type="ORF">ACFO9E_27885</name>
</gene>
<feature type="region of interest" description="Disordered" evidence="7">
    <location>
        <begin position="621"/>
        <end position="748"/>
    </location>
</feature>
<dbReference type="InterPro" id="IPR011527">
    <property type="entry name" value="ABC1_TM_dom"/>
</dbReference>
<evidence type="ECO:0000259" key="9">
    <source>
        <dbReference type="PROSITE" id="PS50893"/>
    </source>
</evidence>
<feature type="transmembrane region" description="Helical" evidence="8">
    <location>
        <begin position="169"/>
        <end position="189"/>
    </location>
</feature>
<dbReference type="PROSITE" id="PS50929">
    <property type="entry name" value="ABC_TM1F"/>
    <property type="match status" value="1"/>
</dbReference>
<evidence type="ECO:0000313" key="12">
    <source>
        <dbReference type="Proteomes" id="UP001595993"/>
    </source>
</evidence>
<dbReference type="PANTHER" id="PTHR43394:SF1">
    <property type="entry name" value="ATP-BINDING CASSETTE SUB-FAMILY B MEMBER 10, MITOCHONDRIAL"/>
    <property type="match status" value="1"/>
</dbReference>
<proteinExistence type="predicted"/>
<dbReference type="PROSITE" id="PS50893">
    <property type="entry name" value="ABC_TRANSPORTER_2"/>
    <property type="match status" value="1"/>
</dbReference>
<feature type="transmembrane region" description="Helical" evidence="8">
    <location>
        <begin position="31"/>
        <end position="56"/>
    </location>
</feature>
<evidence type="ECO:0000313" key="11">
    <source>
        <dbReference type="EMBL" id="MFC4611574.1"/>
    </source>
</evidence>
<protein>
    <submittedName>
        <fullName evidence="11">ABC transporter ATP-binding protein</fullName>
    </submittedName>
</protein>
<dbReference type="InterPro" id="IPR017871">
    <property type="entry name" value="ABC_transporter-like_CS"/>
</dbReference>
<evidence type="ECO:0000256" key="2">
    <source>
        <dbReference type="ARBA" id="ARBA00022692"/>
    </source>
</evidence>
<sequence length="748" mass="77717">MPEKHAAAKDRSAVRSLLRLWPYVRPVRTRLFSAAFVAVVASCLGLVIPLVLKWIVDGPVAGRDPGGVWLGALALLLLGVAEAGLFGMRRWLVARPLAGVEAAMRADLYRHLQRLPVAFHDRWASGQLLSRGTTDLMLLRMFLAFPLTFLLVNAVTILVGFVILLDQQWTLGLVLLAPIVPLVILCSLFESRYAVVARLAQDQVGDLTTVVEESVLGIRIVKGFGRHRSQARAFRELSERLRGTELGKARLLAGIWALITTIPEVAIGAALVLGTVQVADGGLSAGTLVAFLSTALALRWPVESIGFLLAISQEAATATERYFEVMDAAPESGRSGSADAAMSGATGVAGVARIAEVGAAGATGATGGREVADDARVAGAAEGLCFEGVEFRYPDAPVQSAPVLGRIDLRVRPGETMALVGSTGSGKTTLTALVPRLHEVTAGRITLDGEDIAAMPRERLRRLVSVAFEEPTLFSASVGENVLMGAEDAGEPELGRALDIAQAGFVRALPHGVDTQVGEQGLTLSGGQRQRLALARAVVGRPRFLVLDDPLSALDVHTEALVEAALRRVLEGTTALVVAHRPSTVMLADRVALLSGGRIAAVGTHRELLRTNAEYAWLMSGAEPGSQPRNGQSPRKAGPEAGTARSTAAEAGPEAGAEGEPEAGTAPSTAAEAPCAVSGSGGTAIPAAAAATDEDDPTGPADGEAARLAGRDVADGALGRPEPRDGPSHDGAQLPAAPSSGHAEGSPR</sequence>
<dbReference type="InterPro" id="IPR003439">
    <property type="entry name" value="ABC_transporter-like_ATP-bd"/>
</dbReference>
<evidence type="ECO:0000256" key="3">
    <source>
        <dbReference type="ARBA" id="ARBA00022741"/>
    </source>
</evidence>
<dbReference type="EMBL" id="JBHSFE010000027">
    <property type="protein sequence ID" value="MFC4611574.1"/>
    <property type="molecule type" value="Genomic_DNA"/>
</dbReference>
<evidence type="ECO:0000256" key="7">
    <source>
        <dbReference type="SAM" id="MobiDB-lite"/>
    </source>
</evidence>
<evidence type="ECO:0000256" key="5">
    <source>
        <dbReference type="ARBA" id="ARBA00022989"/>
    </source>
</evidence>
<dbReference type="Proteomes" id="UP001595993">
    <property type="component" value="Unassembled WGS sequence"/>
</dbReference>
<dbReference type="InterPro" id="IPR003593">
    <property type="entry name" value="AAA+_ATPase"/>
</dbReference>
<evidence type="ECO:0000256" key="1">
    <source>
        <dbReference type="ARBA" id="ARBA00004651"/>
    </source>
</evidence>
<evidence type="ECO:0000259" key="10">
    <source>
        <dbReference type="PROSITE" id="PS50929"/>
    </source>
</evidence>
<dbReference type="CDD" id="cd18543">
    <property type="entry name" value="ABC_6TM_Rv0194_D1_like"/>
    <property type="match status" value="1"/>
</dbReference>
<feature type="transmembrane region" description="Helical" evidence="8">
    <location>
        <begin position="141"/>
        <end position="163"/>
    </location>
</feature>
<dbReference type="InterPro" id="IPR036640">
    <property type="entry name" value="ABC1_TM_sf"/>
</dbReference>
<organism evidence="11 12">
    <name type="scientific">Streptomyces maoxianensis</name>
    <dbReference type="NCBI Taxonomy" id="1459942"/>
    <lineage>
        <taxon>Bacteria</taxon>
        <taxon>Bacillati</taxon>
        <taxon>Actinomycetota</taxon>
        <taxon>Actinomycetes</taxon>
        <taxon>Kitasatosporales</taxon>
        <taxon>Streptomycetaceae</taxon>
        <taxon>Streptomyces</taxon>
    </lineage>
</organism>
<dbReference type="InterPro" id="IPR039421">
    <property type="entry name" value="Type_1_exporter"/>
</dbReference>
<keyword evidence="3" id="KW-0547">Nucleotide-binding</keyword>
<feature type="transmembrane region" description="Helical" evidence="8">
    <location>
        <begin position="251"/>
        <end position="276"/>
    </location>
</feature>
<keyword evidence="6 8" id="KW-0472">Membrane</keyword>
<evidence type="ECO:0000256" key="4">
    <source>
        <dbReference type="ARBA" id="ARBA00022840"/>
    </source>
</evidence>
<dbReference type="SMART" id="SM00382">
    <property type="entry name" value="AAA"/>
    <property type="match status" value="1"/>
</dbReference>
<dbReference type="Gene3D" id="3.40.50.300">
    <property type="entry name" value="P-loop containing nucleotide triphosphate hydrolases"/>
    <property type="match status" value="1"/>
</dbReference>
<comment type="subcellular location">
    <subcellularLocation>
        <location evidence="1">Cell membrane</location>
        <topology evidence="1">Multi-pass membrane protein</topology>
    </subcellularLocation>
</comment>
<dbReference type="SUPFAM" id="SSF90123">
    <property type="entry name" value="ABC transporter transmembrane region"/>
    <property type="match status" value="1"/>
</dbReference>
<keyword evidence="5 8" id="KW-1133">Transmembrane helix</keyword>
<dbReference type="GO" id="GO:0005524">
    <property type="term" value="F:ATP binding"/>
    <property type="evidence" value="ECO:0007669"/>
    <property type="project" value="UniProtKB-KW"/>
</dbReference>
<feature type="domain" description="ABC transporter" evidence="9">
    <location>
        <begin position="384"/>
        <end position="621"/>
    </location>
</feature>
<feature type="compositionally biased region" description="Low complexity" evidence="7">
    <location>
        <begin position="647"/>
        <end position="667"/>
    </location>
</feature>
<feature type="transmembrane region" description="Helical" evidence="8">
    <location>
        <begin position="68"/>
        <end position="88"/>
    </location>
</feature>
<name>A0ABV9GG27_9ACTN</name>
<keyword evidence="2 8" id="KW-0812">Transmembrane</keyword>
<evidence type="ECO:0000256" key="6">
    <source>
        <dbReference type="ARBA" id="ARBA00023136"/>
    </source>
</evidence>
<reference evidence="12" key="1">
    <citation type="journal article" date="2019" name="Int. J. Syst. Evol. Microbiol.">
        <title>The Global Catalogue of Microorganisms (GCM) 10K type strain sequencing project: providing services to taxonomists for standard genome sequencing and annotation.</title>
        <authorList>
            <consortium name="The Broad Institute Genomics Platform"/>
            <consortium name="The Broad Institute Genome Sequencing Center for Infectious Disease"/>
            <person name="Wu L."/>
            <person name="Ma J."/>
        </authorList>
    </citation>
    <scope>NUCLEOTIDE SEQUENCE [LARGE SCALE GENOMIC DNA]</scope>
    <source>
        <strain evidence="12">CGMCC 4.7139</strain>
    </source>
</reference>